<evidence type="ECO:0000313" key="2">
    <source>
        <dbReference type="Proteomes" id="UP001056681"/>
    </source>
</evidence>
<dbReference type="RefSeq" id="WP_250339562.1">
    <property type="nucleotide sequence ID" value="NZ_CP063231.1"/>
</dbReference>
<reference evidence="1" key="1">
    <citation type="submission" date="2020-10" db="EMBL/GenBank/DDBJ databases">
        <title>Whole-genome sequence of Luteibacter sp. EIF3.</title>
        <authorList>
            <person name="Friedrich I."/>
            <person name="Hertel R."/>
            <person name="Daniel R."/>
        </authorList>
    </citation>
    <scope>NUCLEOTIDE SEQUENCE</scope>
    <source>
        <strain evidence="1">EIF3</strain>
    </source>
</reference>
<protein>
    <submittedName>
        <fullName evidence="1">DUF2599 domain-containing protein</fullName>
    </submittedName>
</protein>
<dbReference type="Pfam" id="PF10783">
    <property type="entry name" value="DUF2599"/>
    <property type="match status" value="1"/>
</dbReference>
<proteinExistence type="predicted"/>
<accession>A0ABY4T3X6</accession>
<name>A0ABY4T3X6_9GAMM</name>
<gene>
    <name evidence="1" type="ORF">IM816_01840</name>
</gene>
<dbReference type="InterPro" id="IPR019719">
    <property type="entry name" value="DUF2599"/>
</dbReference>
<evidence type="ECO:0000313" key="1">
    <source>
        <dbReference type="EMBL" id="URL58885.1"/>
    </source>
</evidence>
<sequence length="162" mass="17884">MKASGIAVAGIVLLLLAGLVVWIAHTLRPQPVRVMDDARHSTRLGRTAPCDAQTGEGFVASGKWHIDEYGPVLEVTPTPCGRGVSDDLTKRDSLDMEVIEKFSGNINWRNTRGMINQLDCHVINFPQKPTWNLEPDRPYVGYADTWAAECNPSVGRPDTPFE</sequence>
<dbReference type="Proteomes" id="UP001056681">
    <property type="component" value="Chromosome"/>
</dbReference>
<organism evidence="1 2">
    <name type="scientific">Luteibacter flocculans</name>
    <dbReference type="NCBI Taxonomy" id="2780091"/>
    <lineage>
        <taxon>Bacteria</taxon>
        <taxon>Pseudomonadati</taxon>
        <taxon>Pseudomonadota</taxon>
        <taxon>Gammaproteobacteria</taxon>
        <taxon>Lysobacterales</taxon>
        <taxon>Rhodanobacteraceae</taxon>
        <taxon>Luteibacter</taxon>
    </lineage>
</organism>
<dbReference type="EMBL" id="CP063231">
    <property type="protein sequence ID" value="URL58885.1"/>
    <property type="molecule type" value="Genomic_DNA"/>
</dbReference>
<keyword evidence="2" id="KW-1185">Reference proteome</keyword>